<evidence type="ECO:0000313" key="1">
    <source>
        <dbReference type="EMBL" id="CUK25893.1"/>
    </source>
</evidence>
<dbReference type="AlphaFoldDB" id="A0A0P1IQP4"/>
<dbReference type="EMBL" id="CYUE01000018">
    <property type="protein sequence ID" value="CUK25893.1"/>
    <property type="molecule type" value="Genomic_DNA"/>
</dbReference>
<name>A0A0P1IQP4_9RHOB</name>
<gene>
    <name evidence="1" type="ORF">TA5114_01697</name>
</gene>
<dbReference type="OrthoDB" id="7842549at2"/>
<dbReference type="RefSeq" id="WP_058314849.1">
    <property type="nucleotide sequence ID" value="NZ_CYTO01000019.1"/>
</dbReference>
<proteinExistence type="predicted"/>
<dbReference type="STRING" id="1715691.TA5113_01880"/>
<keyword evidence="2" id="KW-1185">Reference proteome</keyword>
<dbReference type="Proteomes" id="UP000051184">
    <property type="component" value="Unassembled WGS sequence"/>
</dbReference>
<sequence>MERNGLIAQIWGGDLSVGNDQKDSPLAGLLGSLMDVPVVTLVSDAEMLRPIAMMEETEVLHGASLGDVLAEELGIEVAYGALVLIQPRDFAQAKNVTSKELGEILGHIILEMTQGAFSVNGDGTAAAADVAHLAAGNMASNVKLSVVSGSRLQ</sequence>
<organism evidence="1 2">
    <name type="scientific">Cognatishimia activa</name>
    <dbReference type="NCBI Taxonomy" id="1715691"/>
    <lineage>
        <taxon>Bacteria</taxon>
        <taxon>Pseudomonadati</taxon>
        <taxon>Pseudomonadota</taxon>
        <taxon>Alphaproteobacteria</taxon>
        <taxon>Rhodobacterales</taxon>
        <taxon>Paracoccaceae</taxon>
        <taxon>Cognatishimia</taxon>
    </lineage>
</organism>
<accession>A0A0P1IQP4</accession>
<reference evidence="2" key="1">
    <citation type="submission" date="2015-09" db="EMBL/GenBank/DDBJ databases">
        <authorList>
            <person name="Rodrigo-Torres Lidia"/>
            <person name="Arahal R.David."/>
        </authorList>
    </citation>
    <scope>NUCLEOTIDE SEQUENCE [LARGE SCALE GENOMIC DNA]</scope>
    <source>
        <strain evidence="2">CECT 5114</strain>
    </source>
</reference>
<protein>
    <submittedName>
        <fullName evidence="1">Uncharacterized protein</fullName>
    </submittedName>
</protein>
<evidence type="ECO:0000313" key="2">
    <source>
        <dbReference type="Proteomes" id="UP000051184"/>
    </source>
</evidence>